<feature type="region of interest" description="Disordered" evidence="1">
    <location>
        <begin position="1"/>
        <end position="70"/>
    </location>
</feature>
<evidence type="ECO:0000313" key="2">
    <source>
        <dbReference type="EMBL" id="JAA91223.1"/>
    </source>
</evidence>
<dbReference type="AlphaFoldDB" id="S4PMM2"/>
<feature type="compositionally biased region" description="Basic residues" evidence="1">
    <location>
        <begin position="38"/>
        <end position="49"/>
    </location>
</feature>
<name>S4PMM2_9NEOP</name>
<accession>S4PMM2</accession>
<feature type="non-terminal residue" evidence="2">
    <location>
        <position position="70"/>
    </location>
</feature>
<feature type="non-terminal residue" evidence="2">
    <location>
        <position position="1"/>
    </location>
</feature>
<dbReference type="EMBL" id="GAIX01001337">
    <property type="protein sequence ID" value="JAA91223.1"/>
    <property type="molecule type" value="Transcribed_RNA"/>
</dbReference>
<organism evidence="2">
    <name type="scientific">Pararge aegeria</name>
    <name type="common">speckled wood butterfly</name>
    <dbReference type="NCBI Taxonomy" id="116150"/>
    <lineage>
        <taxon>Eukaryota</taxon>
        <taxon>Metazoa</taxon>
        <taxon>Ecdysozoa</taxon>
        <taxon>Arthropoda</taxon>
        <taxon>Hexapoda</taxon>
        <taxon>Insecta</taxon>
        <taxon>Pterygota</taxon>
        <taxon>Neoptera</taxon>
        <taxon>Endopterygota</taxon>
        <taxon>Lepidoptera</taxon>
        <taxon>Glossata</taxon>
        <taxon>Ditrysia</taxon>
        <taxon>Papilionoidea</taxon>
        <taxon>Nymphalidae</taxon>
        <taxon>Satyrinae</taxon>
        <taxon>Satyrini</taxon>
        <taxon>Parargina</taxon>
        <taxon>Pararge</taxon>
    </lineage>
</organism>
<reference evidence="2" key="1">
    <citation type="journal article" date="2013" name="BMC Genomics">
        <title>Unscrambling butterfly oogenesis.</title>
        <authorList>
            <person name="Carter J.M."/>
            <person name="Baker S.C."/>
            <person name="Pink R."/>
            <person name="Carter D.R."/>
            <person name="Collins A."/>
            <person name="Tomlin J."/>
            <person name="Gibbs M."/>
            <person name="Breuker C.J."/>
        </authorList>
    </citation>
    <scope>NUCLEOTIDE SEQUENCE</scope>
    <source>
        <tissue evidence="2">Ovary</tissue>
    </source>
</reference>
<protein>
    <submittedName>
        <fullName evidence="2">Uncharacterized protein</fullName>
    </submittedName>
</protein>
<sequence>SSERHRDIRRISSRSREDSERTKSNPRETRSNSEDKHRHSRSRSHKSPVKIRNLKDDIKDIVTKRDRSSN</sequence>
<reference evidence="2" key="2">
    <citation type="submission" date="2013-05" db="EMBL/GenBank/DDBJ databases">
        <authorList>
            <person name="Carter J.-M."/>
            <person name="Baker S.C."/>
            <person name="Pink R."/>
            <person name="Carter D.R.F."/>
            <person name="Collins A."/>
            <person name="Tomlin J."/>
            <person name="Gibbs M."/>
            <person name="Breuker C.J."/>
        </authorList>
    </citation>
    <scope>NUCLEOTIDE SEQUENCE</scope>
    <source>
        <tissue evidence="2">Ovary</tissue>
    </source>
</reference>
<evidence type="ECO:0000256" key="1">
    <source>
        <dbReference type="SAM" id="MobiDB-lite"/>
    </source>
</evidence>
<feature type="compositionally biased region" description="Basic and acidic residues" evidence="1">
    <location>
        <begin position="53"/>
        <end position="70"/>
    </location>
</feature>
<proteinExistence type="predicted"/>
<feature type="compositionally biased region" description="Basic and acidic residues" evidence="1">
    <location>
        <begin position="1"/>
        <end position="37"/>
    </location>
</feature>